<protein>
    <submittedName>
        <fullName evidence="2">Uncharacterized protein</fullName>
    </submittedName>
</protein>
<dbReference type="HOGENOM" id="CLU_1754865_0_0_5"/>
<gene>
    <name evidence="2" type="ordered locus">Acry_2879</name>
</gene>
<evidence type="ECO:0000313" key="3">
    <source>
        <dbReference type="Proteomes" id="UP000000245"/>
    </source>
</evidence>
<keyword evidence="3" id="KW-1185">Reference proteome</keyword>
<dbReference type="Proteomes" id="UP000000245">
    <property type="component" value="Chromosome"/>
</dbReference>
<evidence type="ECO:0000256" key="1">
    <source>
        <dbReference type="SAM" id="MobiDB-lite"/>
    </source>
</evidence>
<evidence type="ECO:0000313" key="2">
    <source>
        <dbReference type="EMBL" id="ABQ32069.1"/>
    </source>
</evidence>
<dbReference type="KEGG" id="acr:Acry_2879"/>
<dbReference type="EMBL" id="CP000697">
    <property type="protein sequence ID" value="ABQ32069.1"/>
    <property type="molecule type" value="Genomic_DNA"/>
</dbReference>
<accession>A5G2I7</accession>
<proteinExistence type="predicted"/>
<dbReference type="RefSeq" id="WP_012040381.1">
    <property type="nucleotide sequence ID" value="NC_009484.1"/>
</dbReference>
<name>A5G2I7_ACICJ</name>
<dbReference type="AlphaFoldDB" id="A5G2I7"/>
<feature type="compositionally biased region" description="Low complexity" evidence="1">
    <location>
        <begin position="82"/>
        <end position="128"/>
    </location>
</feature>
<sequence length="148" mass="13927">MTDWKRRRRQATTLGLIAAMTVTLAGCGADAGNRMSGGAAGGAATGATFGLIGGPIGVLVGGAVGGGIGALTAANTTPKQVNLGNPPWAGGAAAPATNEAGPGPANAAPQQLAPAPMSSSRGYTSGTGSDTGYGGNSSVQAQPLAPPG</sequence>
<dbReference type="PROSITE" id="PS51257">
    <property type="entry name" value="PROKAR_LIPOPROTEIN"/>
    <property type="match status" value="1"/>
</dbReference>
<reference evidence="2 3" key="1">
    <citation type="submission" date="2007-05" db="EMBL/GenBank/DDBJ databases">
        <title>Complete sequence of chromosome of Acidiphilium cryptum JF-5.</title>
        <authorList>
            <consortium name="US DOE Joint Genome Institute"/>
            <person name="Copeland A."/>
            <person name="Lucas S."/>
            <person name="Lapidus A."/>
            <person name="Barry K."/>
            <person name="Detter J.C."/>
            <person name="Glavina del Rio T."/>
            <person name="Hammon N."/>
            <person name="Israni S."/>
            <person name="Dalin E."/>
            <person name="Tice H."/>
            <person name="Pitluck S."/>
            <person name="Sims D."/>
            <person name="Brettin T."/>
            <person name="Bruce D."/>
            <person name="Han C."/>
            <person name="Schmutz J."/>
            <person name="Larimer F."/>
            <person name="Land M."/>
            <person name="Hauser L."/>
            <person name="Kyrpides N."/>
            <person name="Kim E."/>
            <person name="Magnuson T."/>
            <person name="Richardson P."/>
        </authorList>
    </citation>
    <scope>NUCLEOTIDE SEQUENCE [LARGE SCALE GENOMIC DNA]</scope>
    <source>
        <strain evidence="2 3">JF-5</strain>
    </source>
</reference>
<feature type="region of interest" description="Disordered" evidence="1">
    <location>
        <begin position="82"/>
        <end position="148"/>
    </location>
</feature>
<organism evidence="2 3">
    <name type="scientific">Acidiphilium cryptum (strain JF-5)</name>
    <dbReference type="NCBI Taxonomy" id="349163"/>
    <lineage>
        <taxon>Bacteria</taxon>
        <taxon>Pseudomonadati</taxon>
        <taxon>Pseudomonadota</taxon>
        <taxon>Alphaproteobacteria</taxon>
        <taxon>Acetobacterales</taxon>
        <taxon>Acidocellaceae</taxon>
        <taxon>Acidiphilium</taxon>
    </lineage>
</organism>